<evidence type="ECO:0000313" key="10">
    <source>
        <dbReference type="Proteomes" id="UP000724874"/>
    </source>
</evidence>
<feature type="transmembrane region" description="Helical" evidence="8">
    <location>
        <begin position="128"/>
        <end position="150"/>
    </location>
</feature>
<keyword evidence="5 8" id="KW-0812">Transmembrane</keyword>
<dbReference type="Proteomes" id="UP000724874">
    <property type="component" value="Unassembled WGS sequence"/>
</dbReference>
<dbReference type="Pfam" id="PF04515">
    <property type="entry name" value="Choline_transpo"/>
    <property type="match status" value="1"/>
</dbReference>
<name>A0A9P5NTX6_GYMJU</name>
<keyword evidence="6 8" id="KW-1133">Transmembrane helix</keyword>
<comment type="caution">
    <text evidence="9">The sequence shown here is derived from an EMBL/GenBank/DDBJ whole genome shotgun (WGS) entry which is preliminary data.</text>
</comment>
<feature type="transmembrane region" description="Helical" evidence="8">
    <location>
        <begin position="301"/>
        <end position="322"/>
    </location>
</feature>
<organism evidence="9 10">
    <name type="scientific">Gymnopilus junonius</name>
    <name type="common">Spectacular rustgill mushroom</name>
    <name type="synonym">Gymnopilus spectabilis subsp. junonius</name>
    <dbReference type="NCBI Taxonomy" id="109634"/>
    <lineage>
        <taxon>Eukaryota</taxon>
        <taxon>Fungi</taxon>
        <taxon>Dikarya</taxon>
        <taxon>Basidiomycota</taxon>
        <taxon>Agaricomycotina</taxon>
        <taxon>Agaricomycetes</taxon>
        <taxon>Agaricomycetidae</taxon>
        <taxon>Agaricales</taxon>
        <taxon>Agaricineae</taxon>
        <taxon>Hymenogastraceae</taxon>
        <taxon>Gymnopilus</taxon>
    </lineage>
</organism>
<gene>
    <name evidence="9" type="ORF">CPB84DRAFT_1835063</name>
</gene>
<keyword evidence="10" id="KW-1185">Reference proteome</keyword>
<dbReference type="GO" id="GO:0005886">
    <property type="term" value="C:plasma membrane"/>
    <property type="evidence" value="ECO:0007669"/>
    <property type="project" value="UniProtKB-SubCell"/>
</dbReference>
<feature type="transmembrane region" description="Helical" evidence="8">
    <location>
        <begin position="445"/>
        <end position="472"/>
    </location>
</feature>
<proteinExistence type="inferred from homology"/>
<accession>A0A9P5NTX6</accession>
<dbReference type="EMBL" id="JADNYJ010000018">
    <property type="protein sequence ID" value="KAF8906545.1"/>
    <property type="molecule type" value="Genomic_DNA"/>
</dbReference>
<dbReference type="GO" id="GO:0022857">
    <property type="term" value="F:transmembrane transporter activity"/>
    <property type="evidence" value="ECO:0007669"/>
    <property type="project" value="UniProtKB-UniRule"/>
</dbReference>
<evidence type="ECO:0000256" key="7">
    <source>
        <dbReference type="ARBA" id="ARBA00023136"/>
    </source>
</evidence>
<evidence type="ECO:0000313" key="9">
    <source>
        <dbReference type="EMBL" id="KAF8906545.1"/>
    </source>
</evidence>
<sequence>MYGQQPYPGPTPGYEPAYYVPPEQPLYRADVKDPYEGGRFKPKKTINDPIFLILFILQLLGFAALSGVVLHTWISQGGLGGGLGKEGGQSGTPITLNRSTVYLLLLVSAAAVLLSAIYLMLTRAFTKLIMHITLILTIALNIGICTYYWVTKYWSAAIIFTVIAVLSILSYFGFRSRIPLASLLLQVVMDVSKHHTSVYAVAFGALFVQAALSVWFTFTVIATYAKYTPGNPSCDTSSCSSGKVAGLIFFETFSFLWSSQVTGNVALATLAGGPYGAWYYFGPRGGGDMPNHPTISAFGRASTLSLGSIAFGSLIVTLLDLLRMILQAAQNNANADGHPLEALLACCAACFVGCLENLVEYFNRYAYIEIALYGKPYIAAAKDTWRLFKDRGIDALVNDSLVGMTLTWGAYAIGLMCSLFGYLYLRFTAPSYNNNGQYTAPVVLFSFFIGVVCSLTMSSAIEAGVSTIFVGLGEDPQVLAIRAPELFSMIAIRYPHVTQGVPRG</sequence>
<comment type="similarity">
    <text evidence="3 8">Belongs to the CTL (choline transporter-like) family.</text>
</comment>
<dbReference type="PANTHER" id="PTHR12385:SF4">
    <property type="entry name" value="PROTEIN PNS1"/>
    <property type="match status" value="1"/>
</dbReference>
<feature type="transmembrane region" description="Helical" evidence="8">
    <location>
        <begin position="50"/>
        <end position="74"/>
    </location>
</feature>
<reference evidence="9" key="1">
    <citation type="submission" date="2020-11" db="EMBL/GenBank/DDBJ databases">
        <authorList>
            <consortium name="DOE Joint Genome Institute"/>
            <person name="Ahrendt S."/>
            <person name="Riley R."/>
            <person name="Andreopoulos W."/>
            <person name="LaButti K."/>
            <person name="Pangilinan J."/>
            <person name="Ruiz-duenas F.J."/>
            <person name="Barrasa J.M."/>
            <person name="Sanchez-Garcia M."/>
            <person name="Camarero S."/>
            <person name="Miyauchi S."/>
            <person name="Serrano A."/>
            <person name="Linde D."/>
            <person name="Babiker R."/>
            <person name="Drula E."/>
            <person name="Ayuso-Fernandez I."/>
            <person name="Pacheco R."/>
            <person name="Padilla G."/>
            <person name="Ferreira P."/>
            <person name="Barriuso J."/>
            <person name="Kellner H."/>
            <person name="Castanera R."/>
            <person name="Alfaro M."/>
            <person name="Ramirez L."/>
            <person name="Pisabarro A.G."/>
            <person name="Kuo A."/>
            <person name="Tritt A."/>
            <person name="Lipzen A."/>
            <person name="He G."/>
            <person name="Yan M."/>
            <person name="Ng V."/>
            <person name="Cullen D."/>
            <person name="Martin F."/>
            <person name="Rosso M.-N."/>
            <person name="Henrissat B."/>
            <person name="Hibbett D."/>
            <person name="Martinez A.T."/>
            <person name="Grigoriev I.V."/>
        </authorList>
    </citation>
    <scope>NUCLEOTIDE SEQUENCE</scope>
    <source>
        <strain evidence="9">AH 44721</strain>
    </source>
</reference>
<protein>
    <recommendedName>
        <fullName evidence="4 8">Protein PNS1</fullName>
    </recommendedName>
</protein>
<evidence type="ECO:0000256" key="1">
    <source>
        <dbReference type="ARBA" id="ARBA00002957"/>
    </source>
</evidence>
<dbReference type="AlphaFoldDB" id="A0A9P5NTX6"/>
<feature type="transmembrane region" description="Helical" evidence="8">
    <location>
        <begin position="198"/>
        <end position="221"/>
    </location>
</feature>
<feature type="transmembrane region" description="Helical" evidence="8">
    <location>
        <begin position="265"/>
        <end position="281"/>
    </location>
</feature>
<dbReference type="OrthoDB" id="44736at2759"/>
<feature type="transmembrane region" description="Helical" evidence="8">
    <location>
        <begin position="101"/>
        <end position="121"/>
    </location>
</feature>
<keyword evidence="7 8" id="KW-0472">Membrane</keyword>
<comment type="function">
    <text evidence="1 8">Probably involved in transport through the plasma membrane.</text>
</comment>
<comment type="subcellular location">
    <subcellularLocation>
        <location evidence="8">Cell membrane</location>
        <topology evidence="8">Multi-pass membrane protein</topology>
    </subcellularLocation>
    <subcellularLocation>
        <location evidence="2">Membrane</location>
        <topology evidence="2">Multi-pass membrane protein</topology>
    </subcellularLocation>
</comment>
<evidence type="ECO:0000256" key="4">
    <source>
        <dbReference type="ARBA" id="ARBA00015388"/>
    </source>
</evidence>
<dbReference type="InterPro" id="IPR007603">
    <property type="entry name" value="Choline_transptr-like"/>
</dbReference>
<feature type="transmembrane region" description="Helical" evidence="8">
    <location>
        <begin position="401"/>
        <end position="425"/>
    </location>
</feature>
<evidence type="ECO:0000256" key="5">
    <source>
        <dbReference type="ARBA" id="ARBA00022692"/>
    </source>
</evidence>
<evidence type="ECO:0000256" key="3">
    <source>
        <dbReference type="ARBA" id="ARBA00007168"/>
    </source>
</evidence>
<dbReference type="PANTHER" id="PTHR12385">
    <property type="entry name" value="CHOLINE TRANSPORTER-LIKE (SLC FAMILY 44)"/>
    <property type="match status" value="1"/>
</dbReference>
<feature type="transmembrane region" description="Helical" evidence="8">
    <location>
        <begin position="156"/>
        <end position="174"/>
    </location>
</feature>
<evidence type="ECO:0000256" key="2">
    <source>
        <dbReference type="ARBA" id="ARBA00004141"/>
    </source>
</evidence>
<evidence type="ECO:0000256" key="6">
    <source>
        <dbReference type="ARBA" id="ARBA00022989"/>
    </source>
</evidence>
<evidence type="ECO:0000256" key="8">
    <source>
        <dbReference type="RuleBase" id="RU368066"/>
    </source>
</evidence>